<dbReference type="AlphaFoldDB" id="A0AAE0JIH6"/>
<reference evidence="2" key="1">
    <citation type="journal article" date="2023" name="Mol. Phylogenet. Evol.">
        <title>Genome-scale phylogeny and comparative genomics of the fungal order Sordariales.</title>
        <authorList>
            <person name="Hensen N."/>
            <person name="Bonometti L."/>
            <person name="Westerberg I."/>
            <person name="Brannstrom I.O."/>
            <person name="Guillou S."/>
            <person name="Cros-Aarteil S."/>
            <person name="Calhoun S."/>
            <person name="Haridas S."/>
            <person name="Kuo A."/>
            <person name="Mondo S."/>
            <person name="Pangilinan J."/>
            <person name="Riley R."/>
            <person name="LaButti K."/>
            <person name="Andreopoulos B."/>
            <person name="Lipzen A."/>
            <person name="Chen C."/>
            <person name="Yan M."/>
            <person name="Daum C."/>
            <person name="Ng V."/>
            <person name="Clum A."/>
            <person name="Steindorff A."/>
            <person name="Ohm R.A."/>
            <person name="Martin F."/>
            <person name="Silar P."/>
            <person name="Natvig D.O."/>
            <person name="Lalanne C."/>
            <person name="Gautier V."/>
            <person name="Ament-Velasquez S.L."/>
            <person name="Kruys A."/>
            <person name="Hutchinson M.I."/>
            <person name="Powell A.J."/>
            <person name="Barry K."/>
            <person name="Miller A.N."/>
            <person name="Grigoriev I.V."/>
            <person name="Debuchy R."/>
            <person name="Gladieux P."/>
            <person name="Hiltunen Thoren M."/>
            <person name="Johannesson H."/>
        </authorList>
    </citation>
    <scope>NUCLEOTIDE SEQUENCE</scope>
    <source>
        <strain evidence="2">CBS 560.94</strain>
    </source>
</reference>
<reference evidence="2" key="2">
    <citation type="submission" date="2023-06" db="EMBL/GenBank/DDBJ databases">
        <authorList>
            <consortium name="Lawrence Berkeley National Laboratory"/>
            <person name="Haridas S."/>
            <person name="Hensen N."/>
            <person name="Bonometti L."/>
            <person name="Westerberg I."/>
            <person name="Brannstrom I.O."/>
            <person name="Guillou S."/>
            <person name="Cros-Aarteil S."/>
            <person name="Calhoun S."/>
            <person name="Kuo A."/>
            <person name="Mondo S."/>
            <person name="Pangilinan J."/>
            <person name="Riley R."/>
            <person name="Labutti K."/>
            <person name="Andreopoulos B."/>
            <person name="Lipzen A."/>
            <person name="Chen C."/>
            <person name="Yanf M."/>
            <person name="Daum C."/>
            <person name="Ng V."/>
            <person name="Clum A."/>
            <person name="Steindorff A."/>
            <person name="Ohm R."/>
            <person name="Martin F."/>
            <person name="Silar P."/>
            <person name="Natvig D."/>
            <person name="Lalanne C."/>
            <person name="Gautier V."/>
            <person name="Ament-Velasquez S.L."/>
            <person name="Kruys A."/>
            <person name="Hutchinson M.I."/>
            <person name="Powell A.J."/>
            <person name="Barry K."/>
            <person name="Miller A.N."/>
            <person name="Grigoriev I.V."/>
            <person name="Debuchy R."/>
            <person name="Gladieux P."/>
            <person name="Thoren M.H."/>
            <person name="Johannesson H."/>
        </authorList>
    </citation>
    <scope>NUCLEOTIDE SEQUENCE</scope>
    <source>
        <strain evidence="2">CBS 560.94</strain>
    </source>
</reference>
<name>A0AAE0JIH6_9PEZI</name>
<evidence type="ECO:0000313" key="2">
    <source>
        <dbReference type="EMBL" id="KAK3348281.1"/>
    </source>
</evidence>
<dbReference type="EMBL" id="JAUEPP010000003">
    <property type="protein sequence ID" value="KAK3348281.1"/>
    <property type="molecule type" value="Genomic_DNA"/>
</dbReference>
<gene>
    <name evidence="2" type="ORF">B0H65DRAFT_441814</name>
</gene>
<organism evidence="2 3">
    <name type="scientific">Neurospora tetraspora</name>
    <dbReference type="NCBI Taxonomy" id="94610"/>
    <lineage>
        <taxon>Eukaryota</taxon>
        <taxon>Fungi</taxon>
        <taxon>Dikarya</taxon>
        <taxon>Ascomycota</taxon>
        <taxon>Pezizomycotina</taxon>
        <taxon>Sordariomycetes</taxon>
        <taxon>Sordariomycetidae</taxon>
        <taxon>Sordariales</taxon>
        <taxon>Sordariaceae</taxon>
        <taxon>Neurospora</taxon>
    </lineage>
</organism>
<evidence type="ECO:0000313" key="3">
    <source>
        <dbReference type="Proteomes" id="UP001278500"/>
    </source>
</evidence>
<feature type="region of interest" description="Disordered" evidence="1">
    <location>
        <begin position="32"/>
        <end position="139"/>
    </location>
</feature>
<accession>A0AAE0JIH6</accession>
<sequence length="139" mass="15499">MNLRAVPLSTVPTLKRLSCIFIEFEEEESIANLSKKAPKKATPKKAPKKATPKKKVAPKKAAPKKVAPKNKRKGKAPALEPSLELMPSLKPETEAEVTSVPSFPLIRLAPIEFSSNSDSEFDNDEEKEKEEEEEEEEEE</sequence>
<evidence type="ECO:0000256" key="1">
    <source>
        <dbReference type="SAM" id="MobiDB-lite"/>
    </source>
</evidence>
<protein>
    <submittedName>
        <fullName evidence="2">Uncharacterized protein</fullName>
    </submittedName>
</protein>
<dbReference type="GeneID" id="87862702"/>
<feature type="compositionally biased region" description="Acidic residues" evidence="1">
    <location>
        <begin position="119"/>
        <end position="139"/>
    </location>
</feature>
<proteinExistence type="predicted"/>
<dbReference type="Proteomes" id="UP001278500">
    <property type="component" value="Unassembled WGS sequence"/>
</dbReference>
<feature type="compositionally biased region" description="Basic residues" evidence="1">
    <location>
        <begin position="36"/>
        <end position="75"/>
    </location>
</feature>
<keyword evidence="3" id="KW-1185">Reference proteome</keyword>
<dbReference type="RefSeq" id="XP_062683363.1">
    <property type="nucleotide sequence ID" value="XM_062825548.1"/>
</dbReference>
<comment type="caution">
    <text evidence="2">The sequence shown here is derived from an EMBL/GenBank/DDBJ whole genome shotgun (WGS) entry which is preliminary data.</text>
</comment>